<dbReference type="InterPro" id="IPR035906">
    <property type="entry name" value="MetI-like_sf"/>
</dbReference>
<feature type="transmembrane region" description="Helical" evidence="7">
    <location>
        <begin position="222"/>
        <end position="246"/>
    </location>
</feature>
<comment type="caution">
    <text evidence="10">The sequence shown here is derived from an EMBL/GenBank/DDBJ whole genome shotgun (WGS) entry which is preliminary data.</text>
</comment>
<keyword evidence="5 7" id="KW-1133">Transmembrane helix</keyword>
<feature type="transmembrane region" description="Helical" evidence="7">
    <location>
        <begin position="38"/>
        <end position="60"/>
    </location>
</feature>
<dbReference type="AlphaFoldDB" id="A0A542DWF3"/>
<comment type="subcellular location">
    <subcellularLocation>
        <location evidence="1 7">Cell membrane</location>
        <topology evidence="1 7">Multi-pass membrane protein</topology>
    </subcellularLocation>
</comment>
<evidence type="ECO:0000313" key="11">
    <source>
        <dbReference type="Proteomes" id="UP000317893"/>
    </source>
</evidence>
<feature type="transmembrane region" description="Helical" evidence="7">
    <location>
        <begin position="177"/>
        <end position="196"/>
    </location>
</feature>
<reference evidence="10 11" key="1">
    <citation type="submission" date="2019-06" db="EMBL/GenBank/DDBJ databases">
        <title>Sequencing the genomes of 1000 actinobacteria strains.</title>
        <authorList>
            <person name="Klenk H.-P."/>
        </authorList>
    </citation>
    <scope>NUCLEOTIDE SEQUENCE [LARGE SCALE GENOMIC DNA]</scope>
    <source>
        <strain evidence="10 11">DSM 18607</strain>
    </source>
</reference>
<dbReference type="SUPFAM" id="SSF161098">
    <property type="entry name" value="MetI-like"/>
    <property type="match status" value="1"/>
</dbReference>
<name>A0A542DWF3_9MICO</name>
<dbReference type="Gene3D" id="1.10.3720.10">
    <property type="entry name" value="MetI-like"/>
    <property type="match status" value="1"/>
</dbReference>
<gene>
    <name evidence="10" type="ORF">FB458_0481</name>
</gene>
<feature type="transmembrane region" description="Helical" evidence="7">
    <location>
        <begin position="144"/>
        <end position="165"/>
    </location>
</feature>
<dbReference type="InterPro" id="IPR000515">
    <property type="entry name" value="MetI-like"/>
</dbReference>
<sequence>MTTNIQVGTGTPNLPDDTVPAQKIKHSRPSRGQGSASTGVKIGLGIIVLLWTIPTIALLINSFRPRDVQFSEGWWTVIASPLDFTKWTLSNYQQVLSDQPGGVNMGNAFVNSFAVALPATVIPILIAAFAAYAFTFMSFRGRDVMFVVIVGLLVVPNQVALVPLLKLYSAVHLNGTFPAVWLAHIGFGMPLAVYILRNYMSGLPNAVIESAKIDGASHFTTFWRLIIPMSLPALASFAIFQFLWVWNDLLVALLFLGRGDNAVVTVAAQGLLGQTGQGKELIPAAGFISIIVPIIVFLSLQRFFIRGLTSGAVKG</sequence>
<dbReference type="Pfam" id="PF00528">
    <property type="entry name" value="BPD_transp_1"/>
    <property type="match status" value="1"/>
</dbReference>
<feature type="compositionally biased region" description="Polar residues" evidence="8">
    <location>
        <begin position="1"/>
        <end position="12"/>
    </location>
</feature>
<feature type="transmembrane region" description="Helical" evidence="7">
    <location>
        <begin position="108"/>
        <end position="132"/>
    </location>
</feature>
<dbReference type="PROSITE" id="PS50928">
    <property type="entry name" value="ABC_TM1"/>
    <property type="match status" value="1"/>
</dbReference>
<evidence type="ECO:0000256" key="1">
    <source>
        <dbReference type="ARBA" id="ARBA00004651"/>
    </source>
</evidence>
<evidence type="ECO:0000256" key="7">
    <source>
        <dbReference type="RuleBase" id="RU363032"/>
    </source>
</evidence>
<dbReference type="GO" id="GO:0055085">
    <property type="term" value="P:transmembrane transport"/>
    <property type="evidence" value="ECO:0007669"/>
    <property type="project" value="InterPro"/>
</dbReference>
<evidence type="ECO:0000256" key="3">
    <source>
        <dbReference type="ARBA" id="ARBA00022475"/>
    </source>
</evidence>
<keyword evidence="3" id="KW-1003">Cell membrane</keyword>
<dbReference type="PANTHER" id="PTHR43744">
    <property type="entry name" value="ABC TRANSPORTER PERMEASE PROTEIN MG189-RELATED-RELATED"/>
    <property type="match status" value="1"/>
</dbReference>
<dbReference type="RefSeq" id="WP_141846433.1">
    <property type="nucleotide sequence ID" value="NZ_BAAAPR010000006.1"/>
</dbReference>
<dbReference type="OrthoDB" id="9794684at2"/>
<keyword evidence="2 7" id="KW-0813">Transport</keyword>
<dbReference type="PANTHER" id="PTHR43744:SF4">
    <property type="entry name" value="OSMOPROTECTIVE COMPOUNDS UPTAKE PERMEASE PROTEIN GGTD"/>
    <property type="match status" value="1"/>
</dbReference>
<comment type="similarity">
    <text evidence="7">Belongs to the binding-protein-dependent transport system permease family.</text>
</comment>
<feature type="domain" description="ABC transmembrane type-1" evidence="9">
    <location>
        <begin position="109"/>
        <end position="300"/>
    </location>
</feature>
<feature type="region of interest" description="Disordered" evidence="8">
    <location>
        <begin position="1"/>
        <end position="37"/>
    </location>
</feature>
<evidence type="ECO:0000259" key="9">
    <source>
        <dbReference type="PROSITE" id="PS50928"/>
    </source>
</evidence>
<keyword evidence="4 7" id="KW-0812">Transmembrane</keyword>
<protein>
    <submittedName>
        <fullName evidence="10">Alpha-glucoside transport system permease protein</fullName>
    </submittedName>
</protein>
<accession>A0A542DWF3</accession>
<dbReference type="GO" id="GO:0005886">
    <property type="term" value="C:plasma membrane"/>
    <property type="evidence" value="ECO:0007669"/>
    <property type="project" value="UniProtKB-SubCell"/>
</dbReference>
<feature type="transmembrane region" description="Helical" evidence="7">
    <location>
        <begin position="281"/>
        <end position="300"/>
    </location>
</feature>
<evidence type="ECO:0000256" key="5">
    <source>
        <dbReference type="ARBA" id="ARBA00022989"/>
    </source>
</evidence>
<keyword evidence="6 7" id="KW-0472">Membrane</keyword>
<keyword evidence="11" id="KW-1185">Reference proteome</keyword>
<evidence type="ECO:0000256" key="8">
    <source>
        <dbReference type="SAM" id="MobiDB-lite"/>
    </source>
</evidence>
<proteinExistence type="inferred from homology"/>
<dbReference type="CDD" id="cd06261">
    <property type="entry name" value="TM_PBP2"/>
    <property type="match status" value="1"/>
</dbReference>
<dbReference type="EMBL" id="VFMN01000001">
    <property type="protein sequence ID" value="TQJ07419.1"/>
    <property type="molecule type" value="Genomic_DNA"/>
</dbReference>
<organism evidence="10 11">
    <name type="scientific">Lapillicoccus jejuensis</name>
    <dbReference type="NCBI Taxonomy" id="402171"/>
    <lineage>
        <taxon>Bacteria</taxon>
        <taxon>Bacillati</taxon>
        <taxon>Actinomycetota</taxon>
        <taxon>Actinomycetes</taxon>
        <taxon>Micrococcales</taxon>
        <taxon>Intrasporangiaceae</taxon>
        <taxon>Lapillicoccus</taxon>
    </lineage>
</organism>
<evidence type="ECO:0000256" key="4">
    <source>
        <dbReference type="ARBA" id="ARBA00022692"/>
    </source>
</evidence>
<dbReference type="Proteomes" id="UP000317893">
    <property type="component" value="Unassembled WGS sequence"/>
</dbReference>
<evidence type="ECO:0000256" key="2">
    <source>
        <dbReference type="ARBA" id="ARBA00022448"/>
    </source>
</evidence>
<evidence type="ECO:0000256" key="6">
    <source>
        <dbReference type="ARBA" id="ARBA00023136"/>
    </source>
</evidence>
<evidence type="ECO:0000313" key="10">
    <source>
        <dbReference type="EMBL" id="TQJ07419.1"/>
    </source>
</evidence>